<organism evidence="3">
    <name type="scientific">Heterosigma akashiwo</name>
    <name type="common">Chromophytic alga</name>
    <name type="synonym">Heterosigma carterae</name>
    <dbReference type="NCBI Taxonomy" id="2829"/>
    <lineage>
        <taxon>Eukaryota</taxon>
        <taxon>Sar</taxon>
        <taxon>Stramenopiles</taxon>
        <taxon>Ochrophyta</taxon>
        <taxon>Raphidophyceae</taxon>
        <taxon>Chattonellales</taxon>
        <taxon>Chattonellaceae</taxon>
        <taxon>Heterosigma</taxon>
    </lineage>
</organism>
<dbReference type="SUPFAM" id="SSF55826">
    <property type="entry name" value="YbaK/ProRS associated domain"/>
    <property type="match status" value="1"/>
</dbReference>
<dbReference type="InterPro" id="IPR007214">
    <property type="entry name" value="YbaK/aa-tRNA-synth-assoc-dom"/>
</dbReference>
<reference evidence="3" key="1">
    <citation type="submission" date="2021-01" db="EMBL/GenBank/DDBJ databases">
        <authorList>
            <person name="Corre E."/>
            <person name="Pelletier E."/>
            <person name="Niang G."/>
            <person name="Scheremetjew M."/>
            <person name="Finn R."/>
            <person name="Kale V."/>
            <person name="Holt S."/>
            <person name="Cochrane G."/>
            <person name="Meng A."/>
            <person name="Brown T."/>
            <person name="Cohen L."/>
        </authorList>
    </citation>
    <scope>NUCLEOTIDE SEQUENCE</scope>
    <source>
        <strain evidence="3">CCMP3107</strain>
    </source>
</reference>
<dbReference type="PANTHER" id="PTHR30411">
    <property type="entry name" value="CYTOPLASMIC PROTEIN"/>
    <property type="match status" value="1"/>
</dbReference>
<name>A0A7S3XJ44_HETAK</name>
<dbReference type="InterPro" id="IPR036754">
    <property type="entry name" value="YbaK/aa-tRNA-synt-asso_dom_sf"/>
</dbReference>
<feature type="domain" description="YbaK/aminoacyl-tRNA synthetase-associated" evidence="2">
    <location>
        <begin position="93"/>
        <end position="230"/>
    </location>
</feature>
<dbReference type="GO" id="GO:0002161">
    <property type="term" value="F:aminoacyl-tRNA deacylase activity"/>
    <property type="evidence" value="ECO:0007669"/>
    <property type="project" value="InterPro"/>
</dbReference>
<accession>A0A7S3XJ44</accession>
<dbReference type="Pfam" id="PF04073">
    <property type="entry name" value="tRNA_edit"/>
    <property type="match status" value="1"/>
</dbReference>
<dbReference type="Gene3D" id="3.90.960.10">
    <property type="entry name" value="YbaK/aminoacyl-tRNA synthetase-associated domain"/>
    <property type="match status" value="1"/>
</dbReference>
<evidence type="ECO:0000256" key="1">
    <source>
        <dbReference type="SAM" id="Coils"/>
    </source>
</evidence>
<keyword evidence="1" id="KW-0175">Coiled coil</keyword>
<dbReference type="CDD" id="cd04332">
    <property type="entry name" value="YbaK_like"/>
    <property type="match status" value="1"/>
</dbReference>
<feature type="coiled-coil region" evidence="1">
    <location>
        <begin position="26"/>
        <end position="53"/>
    </location>
</feature>
<dbReference type="PANTHER" id="PTHR30411:SF4">
    <property type="entry name" value="YBAK_AMINOACYL-TRNA SYNTHETASE-ASSOCIATED DOMAIN-CONTAINING PROTEIN"/>
    <property type="match status" value="1"/>
</dbReference>
<dbReference type="EMBL" id="HBIU01002385">
    <property type="protein sequence ID" value="CAE0621415.1"/>
    <property type="molecule type" value="Transcribed_RNA"/>
</dbReference>
<evidence type="ECO:0000259" key="2">
    <source>
        <dbReference type="Pfam" id="PF04073"/>
    </source>
</evidence>
<proteinExistence type="predicted"/>
<sequence>MYTMIKYAEIVSAHSGITTTGQSSSSEQLENRQQQLLSKITALEARMNKLEAANASNQVSRRGGEPVERVERAISSVLSAQLRWVPENYYECTIAQRSKILRCTIPQMLKTVVVENRACDRDDCTQRDNSRYYAVLVQYATRFNAESLARTIRALRPADRRLPRRHFNFQFAPEAASAALTGFPRGAVTPFGLLAPVPVVLSDKAAGEGFLWMGGGHVHAKLGVAAADLRAALDPIVGDVADPRTDDVAGSLD</sequence>
<evidence type="ECO:0000313" key="3">
    <source>
        <dbReference type="EMBL" id="CAE0621415.1"/>
    </source>
</evidence>
<dbReference type="AlphaFoldDB" id="A0A7S3XJ44"/>
<protein>
    <recommendedName>
        <fullName evidence="2">YbaK/aminoacyl-tRNA synthetase-associated domain-containing protein</fullName>
    </recommendedName>
</protein>
<gene>
    <name evidence="3" type="ORF">HAKA00212_LOCUS820</name>
</gene>